<accession>A0A1V4SV74</accession>
<reference evidence="2 3" key="1">
    <citation type="submission" date="2016-02" db="EMBL/GenBank/DDBJ databases">
        <title>Genome sequence of Clostridium thermobutyricum DSM 4928.</title>
        <authorList>
            <person name="Poehlein A."/>
            <person name="Daniel R."/>
        </authorList>
    </citation>
    <scope>NUCLEOTIDE SEQUENCE [LARGE SCALE GENOMIC DNA]</scope>
    <source>
        <strain evidence="2 3">DSM 4928</strain>
    </source>
</reference>
<dbReference type="EMBL" id="LTAY01000059">
    <property type="protein sequence ID" value="OPX47127.1"/>
    <property type="molecule type" value="Genomic_DNA"/>
</dbReference>
<comment type="caution">
    <text evidence="2">The sequence shown here is derived from an EMBL/GenBank/DDBJ whole genome shotgun (WGS) entry which is preliminary data.</text>
</comment>
<evidence type="ECO:0000313" key="2">
    <source>
        <dbReference type="EMBL" id="OPX47127.1"/>
    </source>
</evidence>
<comment type="similarity">
    <text evidence="1">Belongs to the LOR family.</text>
</comment>
<evidence type="ECO:0000313" key="3">
    <source>
        <dbReference type="Proteomes" id="UP000191448"/>
    </source>
</evidence>
<protein>
    <submittedName>
        <fullName evidence="2">Uncharacterized protein</fullName>
    </submittedName>
</protein>
<dbReference type="SUPFAM" id="SSF54518">
    <property type="entry name" value="Tubby C-terminal domain-like"/>
    <property type="match status" value="1"/>
</dbReference>
<evidence type="ECO:0000256" key="1">
    <source>
        <dbReference type="ARBA" id="ARBA00005437"/>
    </source>
</evidence>
<dbReference type="Gene3D" id="2.40.160.200">
    <property type="entry name" value="LURP1-related"/>
    <property type="match status" value="1"/>
</dbReference>
<dbReference type="Proteomes" id="UP000191448">
    <property type="component" value="Unassembled WGS sequence"/>
</dbReference>
<dbReference type="AlphaFoldDB" id="A0A1V4SV74"/>
<dbReference type="InterPro" id="IPR007612">
    <property type="entry name" value="LOR"/>
</dbReference>
<sequence length="152" mass="17800">MKYILDTKEIKDGFLVYDNYNNKCFTIEKTHLLFSDTIKLKNINGSILFKLKKHKVNHHEIFEIFRSNESYGYINETLISSTKSKFNLIYNLGEITANGEFSSPDYLILKNNDFVIGKVYSENNSIIVESDKFKELSLILILIFIIYIKYSN</sequence>
<name>A0A1V4SV74_9CLOT</name>
<organism evidence="2 3">
    <name type="scientific">Clostridium thermobutyricum DSM 4928</name>
    <dbReference type="NCBI Taxonomy" id="1121339"/>
    <lineage>
        <taxon>Bacteria</taxon>
        <taxon>Bacillati</taxon>
        <taxon>Bacillota</taxon>
        <taxon>Clostridia</taxon>
        <taxon>Eubacteriales</taxon>
        <taxon>Clostridiaceae</taxon>
        <taxon>Clostridium</taxon>
    </lineage>
</organism>
<dbReference type="Pfam" id="PF04525">
    <property type="entry name" value="LOR"/>
    <property type="match status" value="1"/>
</dbReference>
<proteinExistence type="inferred from homology"/>
<dbReference type="InterPro" id="IPR025659">
    <property type="entry name" value="Tubby-like_C"/>
</dbReference>
<dbReference type="RefSeq" id="WP_080023600.1">
    <property type="nucleotide sequence ID" value="NZ_LTAY01000059.1"/>
</dbReference>
<gene>
    <name evidence="2" type="ORF">CLTHE_23760</name>
</gene>
<dbReference type="InterPro" id="IPR038595">
    <property type="entry name" value="LOR_sf"/>
</dbReference>